<proteinExistence type="predicted"/>
<evidence type="ECO:0000313" key="2">
    <source>
        <dbReference type="EMBL" id="MFC3155628.1"/>
    </source>
</evidence>
<dbReference type="Proteomes" id="UP001595548">
    <property type="component" value="Unassembled WGS sequence"/>
</dbReference>
<protein>
    <submittedName>
        <fullName evidence="2">Uncharacterized protein</fullName>
    </submittedName>
</protein>
<gene>
    <name evidence="2" type="ORF">ACFOEB_10490</name>
</gene>
<evidence type="ECO:0000256" key="1">
    <source>
        <dbReference type="SAM" id="MobiDB-lite"/>
    </source>
</evidence>
<sequence>MQSLSIIGHPGGRYTIAQQLLAQSPFQTLRCVDLDHEQTLQAALTDSGHTLLVYCPPGIILARAIEQNHNADSEQTLQNWCDKARILLRHYMLNRERCTLINELALLHTPNTVLAALASKTGQAMATEAAQGTEQVLQPVIEALGTSLAYADPTSSSLYRDLETVADISGKDSVPQYQANLRKAFQHITAEHTKLQSAADHAHENAQTLQKENDRLLLQLEQAQEELTHYSCEHQKLSEATNITTSTPKPEPHERTQELQEENELLLLQLHQVQEELEHYFYEYQKLSATGNALTISPQQTANAPAGFPLETLFDLQNDYIVGDNWYDAEHDGRWAGPGTDSTLTLPAVGQGRFELTFDIVHALDSRIVKDMQVLFNGEPLTLSHKFGKLPLKRFPCRVRTEIDTTDTPQQTPWQLRLRFPKTASPAPKGSDDKRQLTIRLRAIRVQALSTPHQG</sequence>
<organism evidence="2 3">
    <name type="scientific">Gilvimarinus japonicus</name>
    <dbReference type="NCBI Taxonomy" id="1796469"/>
    <lineage>
        <taxon>Bacteria</taxon>
        <taxon>Pseudomonadati</taxon>
        <taxon>Pseudomonadota</taxon>
        <taxon>Gammaproteobacteria</taxon>
        <taxon>Cellvibrionales</taxon>
        <taxon>Cellvibrionaceae</taxon>
        <taxon>Gilvimarinus</taxon>
    </lineage>
</organism>
<keyword evidence="3" id="KW-1185">Reference proteome</keyword>
<feature type="region of interest" description="Disordered" evidence="1">
    <location>
        <begin position="233"/>
        <end position="253"/>
    </location>
</feature>
<accession>A0ABV7HP15</accession>
<comment type="caution">
    <text evidence="2">The sequence shown here is derived from an EMBL/GenBank/DDBJ whole genome shotgun (WGS) entry which is preliminary data.</text>
</comment>
<name>A0ABV7HP15_9GAMM</name>
<dbReference type="RefSeq" id="WP_339616211.1">
    <property type="nucleotide sequence ID" value="NZ_AP031500.1"/>
</dbReference>
<dbReference type="EMBL" id="JBHRTL010000006">
    <property type="protein sequence ID" value="MFC3155628.1"/>
    <property type="molecule type" value="Genomic_DNA"/>
</dbReference>
<feature type="compositionally biased region" description="Polar residues" evidence="1">
    <location>
        <begin position="238"/>
        <end position="248"/>
    </location>
</feature>
<evidence type="ECO:0000313" key="3">
    <source>
        <dbReference type="Proteomes" id="UP001595548"/>
    </source>
</evidence>
<reference evidence="3" key="1">
    <citation type="journal article" date="2019" name="Int. J. Syst. Evol. Microbiol.">
        <title>The Global Catalogue of Microorganisms (GCM) 10K type strain sequencing project: providing services to taxonomists for standard genome sequencing and annotation.</title>
        <authorList>
            <consortium name="The Broad Institute Genomics Platform"/>
            <consortium name="The Broad Institute Genome Sequencing Center for Infectious Disease"/>
            <person name="Wu L."/>
            <person name="Ma J."/>
        </authorList>
    </citation>
    <scope>NUCLEOTIDE SEQUENCE [LARGE SCALE GENOMIC DNA]</scope>
    <source>
        <strain evidence="3">KCTC 52141</strain>
    </source>
</reference>